<feature type="compositionally biased region" description="Polar residues" evidence="9">
    <location>
        <begin position="51"/>
        <end position="63"/>
    </location>
</feature>
<evidence type="ECO:0000313" key="11">
    <source>
        <dbReference type="EMBL" id="KAK2628983.1"/>
    </source>
</evidence>
<keyword evidence="12" id="KW-1185">Reference proteome</keyword>
<keyword evidence="5" id="KW-0949">S-adenosyl-L-methionine</keyword>
<dbReference type="InterPro" id="IPR007356">
    <property type="entry name" value="tRNA_m1G_MeTrfase_euk"/>
</dbReference>
<evidence type="ECO:0000256" key="8">
    <source>
        <dbReference type="ARBA" id="ARBA00048434"/>
    </source>
</evidence>
<protein>
    <recommendedName>
        <fullName evidence="2">tRNA (guanine(9)-N1)-methyltransferase</fullName>
        <ecNumber evidence="1">2.1.1.221</ecNumber>
    </recommendedName>
    <alternativeName>
        <fullName evidence="7">tRNA methyltransferase 10</fullName>
    </alternativeName>
    <alternativeName>
        <fullName evidence="6">tRNA(m1G9)-methyltransferase</fullName>
    </alternativeName>
</protein>
<dbReference type="Proteomes" id="UP001285354">
    <property type="component" value="Unassembled WGS sequence"/>
</dbReference>
<dbReference type="GO" id="GO:0052905">
    <property type="term" value="F:tRNA (guanosine(9)-N1)-methyltransferase activity"/>
    <property type="evidence" value="ECO:0007669"/>
    <property type="project" value="UniProtKB-EC"/>
</dbReference>
<feature type="region of interest" description="Disordered" evidence="9">
    <location>
        <begin position="1"/>
        <end position="23"/>
    </location>
</feature>
<dbReference type="GO" id="GO:0002939">
    <property type="term" value="P:tRNA N1-guanine methylation"/>
    <property type="evidence" value="ECO:0007669"/>
    <property type="project" value="TreeGrafter"/>
</dbReference>
<dbReference type="Gene3D" id="3.40.1280.30">
    <property type="match status" value="1"/>
</dbReference>
<dbReference type="GO" id="GO:0000049">
    <property type="term" value="F:tRNA binding"/>
    <property type="evidence" value="ECO:0007669"/>
    <property type="project" value="TreeGrafter"/>
</dbReference>
<feature type="region of interest" description="Disordered" evidence="9">
    <location>
        <begin position="269"/>
        <end position="291"/>
    </location>
</feature>
<sequence length="453" mass="50504">MADSEERPAKIRKIDFSDGSIEPIQAPSSNMALLDLPPQLNGQIEVGVEENSASQGAPSMSKTQLKKLKKREHWEAGKEYRKTLQKEKQKEKQARKAKEREELKEKIAKGEIEKPKSVRKPGPRRPVQVPVSFVLDCDFNDFMMEKEIVSLGAQLTRCYSDNKCNSYRAHLAVSSWGGKLRSRFETVLTNNHQSWKGVRFFDQDFETAAGELDSIMRGPQGGKLVGALAPALVNVEGTSVSAHADKESLDSSTKSSAVQLATEVRSSDAAVTVTQSQSERPTEVPLGTDSLKSDLRKLEETGVRPEPFIVYLTSDSPNTLDVLSPFTTYIIGGIVDKNRHKGLCYKRACERGIPTARLPIGEFMTMQSRTVLTVNHVVEIMLKWLETADWGEAFLKVIPKRKEARLRAETTEEQRETKSVDESEEEGKNEDEANMNTTTEKTDVIEANTKGSD</sequence>
<dbReference type="PANTHER" id="PTHR13563">
    <property type="entry name" value="TRNA (GUANINE-9-) METHYLTRANSFERASE"/>
    <property type="match status" value="1"/>
</dbReference>
<dbReference type="InterPro" id="IPR038459">
    <property type="entry name" value="MT_TRM10-typ_sf"/>
</dbReference>
<dbReference type="CDD" id="cd18089">
    <property type="entry name" value="SPOUT_Trm10-like"/>
    <property type="match status" value="1"/>
</dbReference>
<evidence type="ECO:0000313" key="12">
    <source>
        <dbReference type="Proteomes" id="UP001285354"/>
    </source>
</evidence>
<reference evidence="11" key="1">
    <citation type="submission" date="2023-06" db="EMBL/GenBank/DDBJ databases">
        <title>Draft genome of Marssonina rosae.</title>
        <authorList>
            <person name="Cheng Q."/>
        </authorList>
    </citation>
    <scope>NUCLEOTIDE SEQUENCE</scope>
    <source>
        <strain evidence="11">R4</strain>
    </source>
</reference>
<feature type="compositionally biased region" description="Basic and acidic residues" evidence="9">
    <location>
        <begin position="1"/>
        <end position="16"/>
    </location>
</feature>
<evidence type="ECO:0000256" key="1">
    <source>
        <dbReference type="ARBA" id="ARBA00012797"/>
    </source>
</evidence>
<evidence type="ECO:0000256" key="5">
    <source>
        <dbReference type="ARBA" id="ARBA00022691"/>
    </source>
</evidence>
<feature type="domain" description="SAM-dependent MTase TRM10-type" evidence="10">
    <location>
        <begin position="118"/>
        <end position="405"/>
    </location>
</feature>
<evidence type="ECO:0000256" key="3">
    <source>
        <dbReference type="ARBA" id="ARBA00022603"/>
    </source>
</evidence>
<feature type="compositionally biased region" description="Basic and acidic residues" evidence="9">
    <location>
        <begin position="405"/>
        <end position="421"/>
    </location>
</feature>
<feature type="compositionally biased region" description="Acidic residues" evidence="9">
    <location>
        <begin position="422"/>
        <end position="433"/>
    </location>
</feature>
<dbReference type="AlphaFoldDB" id="A0AAD9WG78"/>
<accession>A0AAD9WG78</accession>
<evidence type="ECO:0000256" key="4">
    <source>
        <dbReference type="ARBA" id="ARBA00022679"/>
    </source>
</evidence>
<name>A0AAD9WG78_9HELO</name>
<feature type="region of interest" description="Disordered" evidence="9">
    <location>
        <begin position="48"/>
        <end position="124"/>
    </location>
</feature>
<organism evidence="11 12">
    <name type="scientific">Diplocarpon rosae</name>
    <dbReference type="NCBI Taxonomy" id="946125"/>
    <lineage>
        <taxon>Eukaryota</taxon>
        <taxon>Fungi</taxon>
        <taxon>Dikarya</taxon>
        <taxon>Ascomycota</taxon>
        <taxon>Pezizomycotina</taxon>
        <taxon>Leotiomycetes</taxon>
        <taxon>Helotiales</taxon>
        <taxon>Drepanopezizaceae</taxon>
        <taxon>Diplocarpon</taxon>
    </lineage>
</organism>
<gene>
    <name evidence="11" type="ORF">QTJ16_002086</name>
</gene>
<dbReference type="PANTHER" id="PTHR13563:SF13">
    <property type="entry name" value="TRNA METHYLTRANSFERASE 10 HOMOLOG A"/>
    <property type="match status" value="1"/>
</dbReference>
<evidence type="ECO:0000256" key="2">
    <source>
        <dbReference type="ARBA" id="ARBA00020451"/>
    </source>
</evidence>
<dbReference type="InterPro" id="IPR028564">
    <property type="entry name" value="MT_TRM10-typ"/>
</dbReference>
<evidence type="ECO:0000256" key="9">
    <source>
        <dbReference type="SAM" id="MobiDB-lite"/>
    </source>
</evidence>
<evidence type="ECO:0000256" key="7">
    <source>
        <dbReference type="ARBA" id="ARBA00032166"/>
    </source>
</evidence>
<evidence type="ECO:0000256" key="6">
    <source>
        <dbReference type="ARBA" id="ARBA00031792"/>
    </source>
</evidence>
<dbReference type="PROSITE" id="PS51675">
    <property type="entry name" value="SAM_MT_TRM10"/>
    <property type="match status" value="1"/>
</dbReference>
<proteinExistence type="predicted"/>
<feature type="compositionally biased region" description="Basic and acidic residues" evidence="9">
    <location>
        <begin position="72"/>
        <end position="116"/>
    </location>
</feature>
<evidence type="ECO:0000259" key="10">
    <source>
        <dbReference type="PROSITE" id="PS51675"/>
    </source>
</evidence>
<feature type="region of interest" description="Disordered" evidence="9">
    <location>
        <begin position="405"/>
        <end position="453"/>
    </location>
</feature>
<dbReference type="GO" id="GO:0005634">
    <property type="term" value="C:nucleus"/>
    <property type="evidence" value="ECO:0007669"/>
    <property type="project" value="TreeGrafter"/>
</dbReference>
<comment type="caution">
    <text evidence="11">The sequence shown here is derived from an EMBL/GenBank/DDBJ whole genome shotgun (WGS) entry which is preliminary data.</text>
</comment>
<keyword evidence="4" id="KW-0808">Transferase</keyword>
<dbReference type="EMBL" id="JAUBYV010000002">
    <property type="protein sequence ID" value="KAK2628983.1"/>
    <property type="molecule type" value="Genomic_DNA"/>
</dbReference>
<dbReference type="EC" id="2.1.1.221" evidence="1"/>
<keyword evidence="3" id="KW-0489">Methyltransferase</keyword>
<comment type="catalytic activity">
    <reaction evidence="8">
        <text>guanosine(9) in tRNA + S-adenosyl-L-methionine = N(1)-methylguanosine(9) in tRNA + S-adenosyl-L-homocysteine + H(+)</text>
        <dbReference type="Rhea" id="RHEA:43156"/>
        <dbReference type="Rhea" id="RHEA-COMP:10367"/>
        <dbReference type="Rhea" id="RHEA-COMP:10368"/>
        <dbReference type="ChEBI" id="CHEBI:15378"/>
        <dbReference type="ChEBI" id="CHEBI:57856"/>
        <dbReference type="ChEBI" id="CHEBI:59789"/>
        <dbReference type="ChEBI" id="CHEBI:73542"/>
        <dbReference type="ChEBI" id="CHEBI:74269"/>
        <dbReference type="EC" id="2.1.1.221"/>
    </reaction>
</comment>